<feature type="region of interest" description="Disordered" evidence="2">
    <location>
        <begin position="152"/>
        <end position="190"/>
    </location>
</feature>
<feature type="coiled-coil region" evidence="1">
    <location>
        <begin position="27"/>
        <end position="85"/>
    </location>
</feature>
<evidence type="ECO:0000313" key="3">
    <source>
        <dbReference type="EMBL" id="KRM79425.1"/>
    </source>
</evidence>
<keyword evidence="1" id="KW-0175">Coiled coil</keyword>
<keyword evidence="4" id="KW-1185">Reference proteome</keyword>
<dbReference type="InterPro" id="IPR009636">
    <property type="entry name" value="SCAF"/>
</dbReference>
<dbReference type="OrthoDB" id="2365850at2"/>
<dbReference type="PATRIC" id="fig|1423738.3.peg.1619"/>
<reference evidence="3 4" key="1">
    <citation type="journal article" date="2015" name="Genome Announc.">
        <title>Expanding the biotechnology potential of lactobacilli through comparative genomics of 213 strains and associated genera.</title>
        <authorList>
            <person name="Sun Z."/>
            <person name="Harris H.M."/>
            <person name="McCann A."/>
            <person name="Guo C."/>
            <person name="Argimon S."/>
            <person name="Zhang W."/>
            <person name="Yang X."/>
            <person name="Jeffery I.B."/>
            <person name="Cooney J.C."/>
            <person name="Kagawa T.F."/>
            <person name="Liu W."/>
            <person name="Song Y."/>
            <person name="Salvetti E."/>
            <person name="Wrobel A."/>
            <person name="Rasinkangas P."/>
            <person name="Parkhill J."/>
            <person name="Rea M.C."/>
            <person name="O'Sullivan O."/>
            <person name="Ritari J."/>
            <person name="Douillard F.P."/>
            <person name="Paul Ross R."/>
            <person name="Yang R."/>
            <person name="Briner A.E."/>
            <person name="Felis G.E."/>
            <person name="de Vos W.M."/>
            <person name="Barrangou R."/>
            <person name="Klaenhammer T.R."/>
            <person name="Caufield P.W."/>
            <person name="Cui Y."/>
            <person name="Zhang H."/>
            <person name="O'Toole P.W."/>
        </authorList>
    </citation>
    <scope>NUCLEOTIDE SEQUENCE [LARGE SCALE GENOMIC DNA]</scope>
    <source>
        <strain evidence="3 4">DSM 20335</strain>
    </source>
</reference>
<sequence>MKREELKELGLTDEQLGSVMAMHGSDVNGLKEKVNNLEGERDGLQTQLDTVSGQLDTIKKDHKGDEDLKAQIEQLQSKNKEDAEQYQSDLAKTKIDYQTDMALTKAGAKNVKAVKALLDSETIQLDKDGNLTGLDEQLESVKKDNDFLFEQKAEPSSNHIQITPLGNPGTGASSEESLTQKIAERMSADK</sequence>
<evidence type="ECO:0000256" key="1">
    <source>
        <dbReference type="SAM" id="Coils"/>
    </source>
</evidence>
<organism evidence="3 4">
    <name type="scientific">Lapidilactobacillus dextrinicus DSM 20335</name>
    <dbReference type="NCBI Taxonomy" id="1423738"/>
    <lineage>
        <taxon>Bacteria</taxon>
        <taxon>Bacillati</taxon>
        <taxon>Bacillota</taxon>
        <taxon>Bacilli</taxon>
        <taxon>Lactobacillales</taxon>
        <taxon>Lactobacillaceae</taxon>
        <taxon>Lapidilactobacillus</taxon>
    </lineage>
</organism>
<dbReference type="Proteomes" id="UP000051813">
    <property type="component" value="Unassembled WGS sequence"/>
</dbReference>
<comment type="caution">
    <text evidence="3">The sequence shown here is derived from an EMBL/GenBank/DDBJ whole genome shotgun (WGS) entry which is preliminary data.</text>
</comment>
<protein>
    <recommendedName>
        <fullName evidence="5">Scaffolding protein</fullName>
    </recommendedName>
</protein>
<dbReference type="Pfam" id="PF06810">
    <property type="entry name" value="Phage_scaffold"/>
    <property type="match status" value="1"/>
</dbReference>
<evidence type="ECO:0000313" key="4">
    <source>
        <dbReference type="Proteomes" id="UP000051813"/>
    </source>
</evidence>
<dbReference type="RefSeq" id="WP_057755686.1">
    <property type="nucleotide sequence ID" value="NZ_AYYK01000004.1"/>
</dbReference>
<evidence type="ECO:0000256" key="2">
    <source>
        <dbReference type="SAM" id="MobiDB-lite"/>
    </source>
</evidence>
<dbReference type="AlphaFoldDB" id="A0A0R2BJC0"/>
<dbReference type="EMBL" id="AYYK01000004">
    <property type="protein sequence ID" value="KRM79425.1"/>
    <property type="molecule type" value="Genomic_DNA"/>
</dbReference>
<evidence type="ECO:0008006" key="5">
    <source>
        <dbReference type="Google" id="ProtNLM"/>
    </source>
</evidence>
<gene>
    <name evidence="3" type="ORF">FC84_GL001601</name>
</gene>
<accession>A0A0R2BJC0</accession>
<name>A0A0R2BJC0_9LACO</name>
<feature type="compositionally biased region" description="Polar residues" evidence="2">
    <location>
        <begin position="170"/>
        <end position="180"/>
    </location>
</feature>
<dbReference type="STRING" id="1423738.FC84_GL001601"/>
<proteinExistence type="predicted"/>